<evidence type="ECO:0008006" key="8">
    <source>
        <dbReference type="Google" id="ProtNLM"/>
    </source>
</evidence>
<evidence type="ECO:0000256" key="5">
    <source>
        <dbReference type="ARBA" id="ARBA00046747"/>
    </source>
</evidence>
<dbReference type="PANTHER" id="PTHR11710">
    <property type="entry name" value="40S RIBOSOMAL PROTEIN S19"/>
    <property type="match status" value="1"/>
</dbReference>
<proteinExistence type="inferred from homology"/>
<comment type="function">
    <text evidence="4">Component of the small ribosomal subunit. The ribosome is a large ribonucleoprotein complex responsible for the synthesis of proteins in the cell. Required for pre-rRNA processing and maturation of 40S ribosomal subunits. Part of the small subunit (SSU) processome, first precursor of the small eukaryotic ribosomal subunit. During the assembly of the SSU processome in the nucleolus, many ribosome biogenesis factors, an RNA chaperone and ribosomal proteins associate with the nascent pre-rRNA and work in concert to generate RNA folding, modifications, rearrangements and cleavage as well as targeted degradation of pre-ribosomal RNA by the RNA exosome.</text>
</comment>
<keyword evidence="3" id="KW-0687">Ribonucleoprotein</keyword>
<comment type="subunit">
    <text evidence="5">Component of the small ribosomal subunit. Part of the small subunit (SSU) processome, composed of more than 70 proteins and the RNA chaperone small nucleolar RNA (snoRNA) U3. Interacts with RPS19BP1; the interaction is direct and mediates the integration of RPS19 in state post-A1. Interacts with RPS19BP1.</text>
</comment>
<dbReference type="GO" id="GO:0006412">
    <property type="term" value="P:translation"/>
    <property type="evidence" value="ECO:0007669"/>
    <property type="project" value="InterPro"/>
</dbReference>
<dbReference type="InterPro" id="IPR036390">
    <property type="entry name" value="WH_DNA-bd_sf"/>
</dbReference>
<name>A0A4X2MC39_VOMUR</name>
<dbReference type="Gene3D" id="1.10.10.10">
    <property type="entry name" value="Winged helix-like DNA-binding domain superfamily/Winged helix DNA-binding domain"/>
    <property type="match status" value="1"/>
</dbReference>
<evidence type="ECO:0000256" key="2">
    <source>
        <dbReference type="ARBA" id="ARBA00022980"/>
    </source>
</evidence>
<evidence type="ECO:0000313" key="6">
    <source>
        <dbReference type="Ensembl" id="ENSVURP00010031170.1"/>
    </source>
</evidence>
<dbReference type="Ensembl" id="ENSVURT00010035496.1">
    <property type="protein sequence ID" value="ENSVURP00010031170.1"/>
    <property type="gene ID" value="ENSVURG00010023842.1"/>
</dbReference>
<evidence type="ECO:0000256" key="4">
    <source>
        <dbReference type="ARBA" id="ARBA00045524"/>
    </source>
</evidence>
<keyword evidence="7" id="KW-1185">Reference proteome</keyword>
<reference evidence="6" key="2">
    <citation type="submission" date="2025-08" db="UniProtKB">
        <authorList>
            <consortium name="Ensembl"/>
        </authorList>
    </citation>
    <scope>IDENTIFICATION</scope>
</reference>
<dbReference type="STRING" id="29139.ENSVURP00010031170"/>
<dbReference type="GO" id="GO:0003723">
    <property type="term" value="F:RNA binding"/>
    <property type="evidence" value="ECO:0007669"/>
    <property type="project" value="TreeGrafter"/>
</dbReference>
<dbReference type="AlphaFoldDB" id="A0A4X2MC39"/>
<keyword evidence="2" id="KW-0689">Ribosomal protein</keyword>
<reference evidence="6" key="3">
    <citation type="submission" date="2025-09" db="UniProtKB">
        <authorList>
            <consortium name="Ensembl"/>
        </authorList>
    </citation>
    <scope>IDENTIFICATION</scope>
</reference>
<accession>A0A4X2MC39</accession>
<protein>
    <recommendedName>
        <fullName evidence="8">40S ribosomal protein S19</fullName>
    </recommendedName>
</protein>
<dbReference type="GO" id="GO:0003735">
    <property type="term" value="F:structural constituent of ribosome"/>
    <property type="evidence" value="ECO:0007669"/>
    <property type="project" value="InterPro"/>
</dbReference>
<dbReference type="SMART" id="SM01413">
    <property type="entry name" value="Ribosomal_S19e"/>
    <property type="match status" value="1"/>
</dbReference>
<dbReference type="Pfam" id="PF01090">
    <property type="entry name" value="Ribosomal_S19e"/>
    <property type="match status" value="1"/>
</dbReference>
<dbReference type="OMA" id="YIRAGEC"/>
<evidence type="ECO:0000256" key="1">
    <source>
        <dbReference type="ARBA" id="ARBA00010014"/>
    </source>
</evidence>
<dbReference type="GO" id="GO:0022627">
    <property type="term" value="C:cytosolic small ribosomal subunit"/>
    <property type="evidence" value="ECO:0007669"/>
    <property type="project" value="TreeGrafter"/>
</dbReference>
<comment type="similarity">
    <text evidence="1">Belongs to the eukaryotic ribosomal protein eS19 family.</text>
</comment>
<reference evidence="7" key="1">
    <citation type="submission" date="2018-12" db="EMBL/GenBank/DDBJ databases">
        <authorList>
            <person name="Yazar S."/>
        </authorList>
    </citation>
    <scope>NUCLEOTIDE SEQUENCE [LARGE SCALE GENOMIC DNA]</scope>
</reference>
<evidence type="ECO:0000256" key="3">
    <source>
        <dbReference type="ARBA" id="ARBA00023274"/>
    </source>
</evidence>
<sequence>MPRVMVKDVNQQEFIQALAAFLKKSGKLKVPEWVDTATLAKHKKPAPYNENWFYTWAASTIYGGKTEHNPSGEKMGIQ</sequence>
<organism evidence="6 7">
    <name type="scientific">Vombatus ursinus</name>
    <name type="common">Common wombat</name>
    <dbReference type="NCBI Taxonomy" id="29139"/>
    <lineage>
        <taxon>Eukaryota</taxon>
        <taxon>Metazoa</taxon>
        <taxon>Chordata</taxon>
        <taxon>Craniata</taxon>
        <taxon>Vertebrata</taxon>
        <taxon>Euteleostomi</taxon>
        <taxon>Mammalia</taxon>
        <taxon>Metatheria</taxon>
        <taxon>Diprotodontia</taxon>
        <taxon>Vombatidae</taxon>
        <taxon>Vombatus</taxon>
    </lineage>
</organism>
<dbReference type="SUPFAM" id="SSF46785">
    <property type="entry name" value="Winged helix' DNA-binding domain"/>
    <property type="match status" value="1"/>
</dbReference>
<dbReference type="PANTHER" id="PTHR11710:SF0">
    <property type="entry name" value="40S RIBOSOMAL PROTEIN S19"/>
    <property type="match status" value="1"/>
</dbReference>
<evidence type="ECO:0000313" key="7">
    <source>
        <dbReference type="Proteomes" id="UP000314987"/>
    </source>
</evidence>
<dbReference type="GO" id="GO:0000028">
    <property type="term" value="P:ribosomal small subunit assembly"/>
    <property type="evidence" value="ECO:0007669"/>
    <property type="project" value="TreeGrafter"/>
</dbReference>
<dbReference type="InterPro" id="IPR036388">
    <property type="entry name" value="WH-like_DNA-bd_sf"/>
</dbReference>
<dbReference type="InterPro" id="IPR001266">
    <property type="entry name" value="Ribosomal_eS19"/>
</dbReference>
<dbReference type="GeneTree" id="ENSGT00390000013102"/>
<dbReference type="Proteomes" id="UP000314987">
    <property type="component" value="Unassembled WGS sequence"/>
</dbReference>